<feature type="transmembrane region" description="Helical" evidence="7">
    <location>
        <begin position="1419"/>
        <end position="1439"/>
    </location>
</feature>
<keyword evidence="10" id="KW-1185">Reference proteome</keyword>
<dbReference type="Gene3D" id="1.10.287.70">
    <property type="match status" value="1"/>
</dbReference>
<dbReference type="Pfam" id="PF00520">
    <property type="entry name" value="Ion_trans"/>
    <property type="match status" value="1"/>
</dbReference>
<sequence>MRVKQCCVYHENFYIAPVLTEIVHPDLQKHYKGRYLLQILSNWGGLLYQKALQYEIETMNTFKNQILYLLNPSELEDQCLYIIFHIEASYGQPQSIATLKVKNFIKDRSFNKIGFRNNRVYIANTNEVRMIDINYKVSDIKANDNLEVDLEKETLKIYSTRIPEPLKIHQFFTNGLCESDTYYIMVLIELEDNQMKTERLYFWGDDQTDDKKFEWIAYRENFLRSHVRNDPIVQYKQFIDLEEFQYAIARRQSGKVDLYYNYAICKDSDDTVEDIEVTFGHIWGIKRAAPDKDREIFKIDCHLLKGRISFEFAKNEGIIKSKKWDLLRFEGLKNYIKIFTHMVLCGLFYLVAHSTIVSIFNMITQEWVDHVEFSGTIKHLLRMEQVSTSLFAIVILENDEIYKLEILDLGTKVTWNKVKQEFAIEGKIYHVHSSLKTFQHHYLQTKLDDETSKIYELPYMAGTCYESDFSQMNIKMEIDDNLINFKNGDKHDLIAHNSNLNKITIHLNGDYGKIQSNTYDLGEFLMPSQILFAVSFEDEFKDRIIFMTKTTVVVMEFDTEAKKVVKQYQTDVNNYANCQLIDDEYLYFIQDTTPKLNAGLYVQSLDTFFKINRGQGEENQSNQVDKNKPLISFKLKSALGGKSDMLMYYGKEERIAFMSDFQTIKVVPILHRAVMTFFGMRLRKHYLSFKRIKDVFIALDDDLRLTTWNMTSGKLLYRKMIKNAQELENYQIFKTDDTDMTYSGGWYQNNVVLINKTVDLNEIKRKEYFGSRYLPGINGGQTILDLEALTFKPFKVITIRNSQNVEILMEFDHALWDHNYQKMYLSDDLEYMLEREKNHMVFLYKKKPVEGFARKVTWEIIKKLEFISPEICDITSFNFLFTPSLQYYLDFNIALNKYFIVRSSDQIQIVQLDPGYLSPETDKPEDLVKRFKWVNNTQFKVINFEGFEKTFDISRAITLSASKKKKRTYEGIVVVGQNRVPMMDFAMFNHAKIHFYEDMHSVITQSDQTMLRLLRKVQNYYSALSNIKDSKLRQLQEVLYSIDCTLDQSSKIFIELSFTFLNWKLAESLSFQADRFVHDYDINQLTNSRLKELCLNIFPRGNTVLHYIYNQPDELQNLYERMAIVEADQTVQNQIPFIKNFEGLSPMHKCLNEENYQSINQMLMLIKDDPIDNHSRAIVDILHMLVEAELPALREYLKARMIQTQQLKTLNRGILKKIQHHDYQVHTTTQWCNINQLKSDALESNKSETKVVEKMLDFKIFDMPEIHCFQEERSRIFFNSLSKVRSMRIFESEAIQALVDYKWPLVKMTTIIILFIPFLIYLGLFIAFSNVFNGQLLPYEDDDQKDKIERAKKIIIAILYVLSFLAICNEAYQLNRAGLRDYFNSFWNLLDVLIPAFVAVVLSYHLHELQNQDYQRPKGVETIHSLCSLMLWMKFLYFLRIFRHTAYLINMINTVIYDMRIFLLILLIIYLGFGEAFLRLSERSDEEVQWLSDYAHGIIYSFRISIGDTDTDPFDDSVQKGTAWFLFILCALYTNVVMLNLLISIISESFDKINSNAQFANYQERARLIAENSYLIPGFIKAKYSPMGLYLIKAAEVVEEDLINDEETDMIVQKVNVKIEGLKDQIGTFNRKLEKGFLMSKTNMDKLDRVTNDKLREMDQKLNTSGENVQTTLARVDRMALNSEFQFRALGVKWIGDIEARELGILDPYEQFECNMTEAWFTGTKEEFVAKEKKRRLEKKEEEKKQKEKQGEKSKEEKEKAEKEKAEKERKEKEQYENQ</sequence>
<evidence type="ECO:0000256" key="4">
    <source>
        <dbReference type="ARBA" id="ARBA00022989"/>
    </source>
</evidence>
<keyword evidence="5 7" id="KW-0472">Membrane</keyword>
<gene>
    <name evidence="9" type="ORF">FGO68_gene3888</name>
</gene>
<comment type="subcellular location">
    <subcellularLocation>
        <location evidence="1">Membrane</location>
        <topology evidence="1">Multi-pass membrane protein</topology>
    </subcellularLocation>
</comment>
<dbReference type="GO" id="GO:0005216">
    <property type="term" value="F:monoatomic ion channel activity"/>
    <property type="evidence" value="ECO:0007669"/>
    <property type="project" value="InterPro"/>
</dbReference>
<feature type="transmembrane region" description="Helical" evidence="7">
    <location>
        <begin position="1523"/>
        <end position="1546"/>
    </location>
</feature>
<dbReference type="PANTHER" id="PTHR10582:SF2">
    <property type="entry name" value="INACTIVE"/>
    <property type="match status" value="1"/>
</dbReference>
<feature type="transmembrane region" description="Helical" evidence="7">
    <location>
        <begin position="1311"/>
        <end position="1333"/>
    </location>
</feature>
<dbReference type="Proteomes" id="UP000785679">
    <property type="component" value="Unassembled WGS sequence"/>
</dbReference>
<dbReference type="InterPro" id="IPR005821">
    <property type="entry name" value="Ion_trans_dom"/>
</dbReference>
<feature type="region of interest" description="Disordered" evidence="6">
    <location>
        <begin position="1732"/>
        <end position="1779"/>
    </location>
</feature>
<proteinExistence type="predicted"/>
<comment type="caution">
    <text evidence="9">The sequence shown here is derived from an EMBL/GenBank/DDBJ whole genome shotgun (WGS) entry which is preliminary data.</text>
</comment>
<feature type="domain" description="Ion transport" evidence="8">
    <location>
        <begin position="1322"/>
        <end position="1557"/>
    </location>
</feature>
<organism evidence="9 10">
    <name type="scientific">Halteria grandinella</name>
    <dbReference type="NCBI Taxonomy" id="5974"/>
    <lineage>
        <taxon>Eukaryota</taxon>
        <taxon>Sar</taxon>
        <taxon>Alveolata</taxon>
        <taxon>Ciliophora</taxon>
        <taxon>Intramacronucleata</taxon>
        <taxon>Spirotrichea</taxon>
        <taxon>Stichotrichia</taxon>
        <taxon>Sporadotrichida</taxon>
        <taxon>Halteriidae</taxon>
        <taxon>Halteria</taxon>
    </lineage>
</organism>
<evidence type="ECO:0000259" key="8">
    <source>
        <dbReference type="Pfam" id="PF00520"/>
    </source>
</evidence>
<keyword evidence="3" id="KW-0677">Repeat</keyword>
<evidence type="ECO:0000256" key="3">
    <source>
        <dbReference type="ARBA" id="ARBA00022737"/>
    </source>
</evidence>
<name>A0A8J8P7Y9_HALGN</name>
<keyword evidence="2 7" id="KW-0812">Transmembrane</keyword>
<evidence type="ECO:0000256" key="7">
    <source>
        <dbReference type="SAM" id="Phobius"/>
    </source>
</evidence>
<feature type="transmembrane region" description="Helical" evidence="7">
    <location>
        <begin position="1459"/>
        <end position="1478"/>
    </location>
</feature>
<reference evidence="9" key="1">
    <citation type="submission" date="2019-06" db="EMBL/GenBank/DDBJ databases">
        <authorList>
            <person name="Zheng W."/>
        </authorList>
    </citation>
    <scope>NUCLEOTIDE SEQUENCE</scope>
    <source>
        <strain evidence="9">QDHG01</strain>
    </source>
</reference>
<dbReference type="PANTHER" id="PTHR10582">
    <property type="entry name" value="TRANSIENT RECEPTOR POTENTIAL ION CHANNEL PROTEIN"/>
    <property type="match status" value="1"/>
</dbReference>
<accession>A0A8J8P7Y9</accession>
<protein>
    <recommendedName>
        <fullName evidence="8">Ion transport domain-containing protein</fullName>
    </recommendedName>
</protein>
<dbReference type="InterPro" id="IPR024862">
    <property type="entry name" value="TRPV"/>
</dbReference>
<evidence type="ECO:0000313" key="9">
    <source>
        <dbReference type="EMBL" id="TNV87475.1"/>
    </source>
</evidence>
<evidence type="ECO:0000256" key="5">
    <source>
        <dbReference type="ARBA" id="ARBA00023136"/>
    </source>
</evidence>
<dbReference type="GO" id="GO:0098703">
    <property type="term" value="P:calcium ion import across plasma membrane"/>
    <property type="evidence" value="ECO:0007669"/>
    <property type="project" value="TreeGrafter"/>
</dbReference>
<dbReference type="GO" id="GO:0005886">
    <property type="term" value="C:plasma membrane"/>
    <property type="evidence" value="ECO:0007669"/>
    <property type="project" value="TreeGrafter"/>
</dbReference>
<keyword evidence="4 7" id="KW-1133">Transmembrane helix</keyword>
<feature type="compositionally biased region" description="Basic and acidic residues" evidence="6">
    <location>
        <begin position="1738"/>
        <end position="1779"/>
    </location>
</feature>
<dbReference type="EMBL" id="RRYP01000414">
    <property type="protein sequence ID" value="TNV87475.1"/>
    <property type="molecule type" value="Genomic_DNA"/>
</dbReference>
<evidence type="ECO:0000256" key="2">
    <source>
        <dbReference type="ARBA" id="ARBA00022692"/>
    </source>
</evidence>
<dbReference type="OrthoDB" id="437584at2759"/>
<evidence type="ECO:0000256" key="1">
    <source>
        <dbReference type="ARBA" id="ARBA00004141"/>
    </source>
</evidence>
<evidence type="ECO:0000256" key="6">
    <source>
        <dbReference type="SAM" id="MobiDB-lite"/>
    </source>
</evidence>
<evidence type="ECO:0000313" key="10">
    <source>
        <dbReference type="Proteomes" id="UP000785679"/>
    </source>
</evidence>
<feature type="transmembrane region" description="Helical" evidence="7">
    <location>
        <begin position="1354"/>
        <end position="1374"/>
    </location>
</feature>
<feature type="transmembrane region" description="Helical" evidence="7">
    <location>
        <begin position="1386"/>
        <end position="1407"/>
    </location>
</feature>